<accession>A0ABS1N5W3</accession>
<dbReference type="Gene3D" id="1.20.5.1930">
    <property type="match status" value="1"/>
</dbReference>
<evidence type="ECO:0000256" key="6">
    <source>
        <dbReference type="ARBA" id="ARBA00022777"/>
    </source>
</evidence>
<evidence type="ECO:0000313" key="13">
    <source>
        <dbReference type="Proteomes" id="UP000634229"/>
    </source>
</evidence>
<keyword evidence="8" id="KW-0902">Two-component regulatory system</keyword>
<dbReference type="GO" id="GO:0016301">
    <property type="term" value="F:kinase activity"/>
    <property type="evidence" value="ECO:0007669"/>
    <property type="project" value="UniProtKB-KW"/>
</dbReference>
<evidence type="ECO:0000256" key="3">
    <source>
        <dbReference type="ARBA" id="ARBA00022553"/>
    </source>
</evidence>
<evidence type="ECO:0000256" key="5">
    <source>
        <dbReference type="ARBA" id="ARBA00022741"/>
    </source>
</evidence>
<keyword evidence="10" id="KW-0472">Membrane</keyword>
<dbReference type="PANTHER" id="PTHR24421">
    <property type="entry name" value="NITRATE/NITRITE SENSOR PROTEIN NARX-RELATED"/>
    <property type="match status" value="1"/>
</dbReference>
<feature type="transmembrane region" description="Helical" evidence="10">
    <location>
        <begin position="132"/>
        <end position="150"/>
    </location>
</feature>
<feature type="domain" description="Signal transduction histidine kinase subgroup 3 dimerisation and phosphoacceptor" evidence="11">
    <location>
        <begin position="196"/>
        <end position="258"/>
    </location>
</feature>
<feature type="transmembrane region" description="Helical" evidence="10">
    <location>
        <begin position="75"/>
        <end position="94"/>
    </location>
</feature>
<evidence type="ECO:0000256" key="2">
    <source>
        <dbReference type="ARBA" id="ARBA00012438"/>
    </source>
</evidence>
<reference evidence="12 13" key="1">
    <citation type="submission" date="2021-01" db="EMBL/GenBank/DDBJ databases">
        <title>WGS of actinomycetes isolated from Thailand.</title>
        <authorList>
            <person name="Thawai C."/>
        </authorList>
    </citation>
    <scope>NUCLEOTIDE SEQUENCE [LARGE SCALE GENOMIC DNA]</scope>
    <source>
        <strain evidence="12 13">CA1R205</strain>
    </source>
</reference>
<keyword evidence="4" id="KW-0808">Transferase</keyword>
<keyword evidence="10" id="KW-0812">Transmembrane</keyword>
<dbReference type="InterPro" id="IPR036890">
    <property type="entry name" value="HATPase_C_sf"/>
</dbReference>
<feature type="region of interest" description="Disordered" evidence="9">
    <location>
        <begin position="257"/>
        <end position="281"/>
    </location>
</feature>
<evidence type="ECO:0000259" key="11">
    <source>
        <dbReference type="Pfam" id="PF07730"/>
    </source>
</evidence>
<evidence type="ECO:0000256" key="8">
    <source>
        <dbReference type="ARBA" id="ARBA00023012"/>
    </source>
</evidence>
<feature type="transmembrane region" description="Helical" evidence="10">
    <location>
        <begin position="100"/>
        <end position="120"/>
    </location>
</feature>
<dbReference type="InterPro" id="IPR011712">
    <property type="entry name" value="Sig_transdc_His_kin_sub3_dim/P"/>
</dbReference>
<dbReference type="EMBL" id="JAERRF010000001">
    <property type="protein sequence ID" value="MBL1095304.1"/>
    <property type="molecule type" value="Genomic_DNA"/>
</dbReference>
<dbReference type="EC" id="2.7.13.3" evidence="2"/>
<feature type="transmembrane region" description="Helical" evidence="10">
    <location>
        <begin position="48"/>
        <end position="68"/>
    </location>
</feature>
<evidence type="ECO:0000256" key="1">
    <source>
        <dbReference type="ARBA" id="ARBA00000085"/>
    </source>
</evidence>
<feature type="transmembrane region" description="Helical" evidence="10">
    <location>
        <begin position="156"/>
        <end position="177"/>
    </location>
</feature>
<evidence type="ECO:0000256" key="9">
    <source>
        <dbReference type="SAM" id="MobiDB-lite"/>
    </source>
</evidence>
<sequence>MTEVMSMGGDSGSGNRHGSWHTAARVVCGGAAGPAGVGGVAVGAVTGWVAAVSMGVAVGVTLVTVGWWPRTRARLGVAATVVSMVSAVATVLSGDAGEDSPVGVLMLVEFAAVTALVFMVARFAPAPQAVPLVLLLSAAGSTVILRVGAYASFLEAFGQCAFMGLGAIGATLAGGYVRMLDTRRLNSVRAARRGQRLELARDLHDFVAHDVSGIVVLAQAARLVGAGQPERLMPLLRQIEAAGQQALRSMDRTVRMLDDTDTGTDTDTGGGGGGAEDRPRAYGLEDLTDVVERFRSSGRAEVRLELALTAEAIARVPREVASTAHRMVVEALTNVRRHAPTAATVRIRVAPERPGDALAVSVVNGAEAVGSGSGGRLGEDGRRSGTGLLMLTERVEALGGTLSAGPVAGGGWRTAAVLPLADAGSTPR</sequence>
<evidence type="ECO:0000256" key="10">
    <source>
        <dbReference type="SAM" id="Phobius"/>
    </source>
</evidence>
<comment type="catalytic activity">
    <reaction evidence="1">
        <text>ATP + protein L-histidine = ADP + protein N-phospho-L-histidine.</text>
        <dbReference type="EC" id="2.7.13.3"/>
    </reaction>
</comment>
<keyword evidence="6 12" id="KW-0418">Kinase</keyword>
<dbReference type="Pfam" id="PF07730">
    <property type="entry name" value="HisKA_3"/>
    <property type="match status" value="1"/>
</dbReference>
<proteinExistence type="predicted"/>
<organism evidence="12 13">
    <name type="scientific">Streptomyces coffeae</name>
    <dbReference type="NCBI Taxonomy" id="621382"/>
    <lineage>
        <taxon>Bacteria</taxon>
        <taxon>Bacillati</taxon>
        <taxon>Actinomycetota</taxon>
        <taxon>Actinomycetes</taxon>
        <taxon>Kitasatosporales</taxon>
        <taxon>Streptomycetaceae</taxon>
        <taxon>Streptomyces</taxon>
    </lineage>
</organism>
<dbReference type="CDD" id="cd16917">
    <property type="entry name" value="HATPase_UhpB-NarQ-NarX-like"/>
    <property type="match status" value="1"/>
</dbReference>
<evidence type="ECO:0000313" key="12">
    <source>
        <dbReference type="EMBL" id="MBL1095304.1"/>
    </source>
</evidence>
<gene>
    <name evidence="12" type="ORF">JK363_01170</name>
</gene>
<evidence type="ECO:0000256" key="4">
    <source>
        <dbReference type="ARBA" id="ARBA00022679"/>
    </source>
</evidence>
<keyword evidence="7" id="KW-0067">ATP-binding</keyword>
<comment type="caution">
    <text evidence="12">The sequence shown here is derived from an EMBL/GenBank/DDBJ whole genome shotgun (WGS) entry which is preliminary data.</text>
</comment>
<name>A0ABS1N5W3_9ACTN</name>
<dbReference type="Gene3D" id="3.30.565.10">
    <property type="entry name" value="Histidine kinase-like ATPase, C-terminal domain"/>
    <property type="match status" value="1"/>
</dbReference>
<protein>
    <recommendedName>
        <fullName evidence="2">histidine kinase</fullName>
        <ecNumber evidence="2">2.7.13.3</ecNumber>
    </recommendedName>
</protein>
<keyword evidence="13" id="KW-1185">Reference proteome</keyword>
<dbReference type="RefSeq" id="WP_201870588.1">
    <property type="nucleotide sequence ID" value="NZ_JAERRF010000001.1"/>
</dbReference>
<evidence type="ECO:0000256" key="7">
    <source>
        <dbReference type="ARBA" id="ARBA00022840"/>
    </source>
</evidence>
<dbReference type="PANTHER" id="PTHR24421:SF10">
    <property type="entry name" value="NITRATE_NITRITE SENSOR PROTEIN NARQ"/>
    <property type="match status" value="1"/>
</dbReference>
<dbReference type="SUPFAM" id="SSF55874">
    <property type="entry name" value="ATPase domain of HSP90 chaperone/DNA topoisomerase II/histidine kinase"/>
    <property type="match status" value="1"/>
</dbReference>
<keyword evidence="3" id="KW-0597">Phosphoprotein</keyword>
<keyword evidence="10" id="KW-1133">Transmembrane helix</keyword>
<keyword evidence="5" id="KW-0547">Nucleotide-binding</keyword>
<dbReference type="Proteomes" id="UP000634229">
    <property type="component" value="Unassembled WGS sequence"/>
</dbReference>
<dbReference type="InterPro" id="IPR050482">
    <property type="entry name" value="Sensor_HK_TwoCompSys"/>
</dbReference>